<dbReference type="InterPro" id="IPR001810">
    <property type="entry name" value="F-box_dom"/>
</dbReference>
<evidence type="ECO:0000256" key="1">
    <source>
        <dbReference type="ARBA" id="ARBA00004604"/>
    </source>
</evidence>
<feature type="compositionally biased region" description="Polar residues" evidence="6">
    <location>
        <begin position="618"/>
        <end position="631"/>
    </location>
</feature>
<keyword evidence="2" id="KW-0698">rRNA processing</keyword>
<keyword evidence="5" id="KW-0539">Nucleus</keyword>
<feature type="compositionally biased region" description="Polar residues" evidence="6">
    <location>
        <begin position="771"/>
        <end position="781"/>
    </location>
</feature>
<dbReference type="InterPro" id="IPR045161">
    <property type="entry name" value="Utp18"/>
</dbReference>
<name>A0A9P5IS54_9HELO</name>
<dbReference type="GeneID" id="62146704"/>
<feature type="compositionally biased region" description="Polar residues" evidence="6">
    <location>
        <begin position="1072"/>
        <end position="1088"/>
    </location>
</feature>
<feature type="compositionally biased region" description="Polar residues" evidence="6">
    <location>
        <begin position="1100"/>
        <end position="1111"/>
    </location>
</feature>
<dbReference type="SUPFAM" id="SSF81383">
    <property type="entry name" value="F-box domain"/>
    <property type="match status" value="1"/>
</dbReference>
<dbReference type="GO" id="GO:0032040">
    <property type="term" value="C:small-subunit processome"/>
    <property type="evidence" value="ECO:0007669"/>
    <property type="project" value="TreeGrafter"/>
</dbReference>
<dbReference type="Proteomes" id="UP000710849">
    <property type="component" value="Unassembled WGS sequence"/>
</dbReference>
<evidence type="ECO:0000259" key="7">
    <source>
        <dbReference type="PROSITE" id="PS50181"/>
    </source>
</evidence>
<evidence type="ECO:0000256" key="4">
    <source>
        <dbReference type="ARBA" id="ARBA00022737"/>
    </source>
</evidence>
<protein>
    <recommendedName>
        <fullName evidence="7">F-box domain-containing protein</fullName>
    </recommendedName>
</protein>
<evidence type="ECO:0000313" key="8">
    <source>
        <dbReference type="EMBL" id="KAF7949606.1"/>
    </source>
</evidence>
<dbReference type="PANTHER" id="PTHR18359:SF0">
    <property type="entry name" value="U3 SMALL NUCLEOLAR RNA-ASSOCIATED PROTEIN 18 HOMOLOG"/>
    <property type="match status" value="1"/>
</dbReference>
<evidence type="ECO:0000256" key="2">
    <source>
        <dbReference type="ARBA" id="ARBA00022552"/>
    </source>
</evidence>
<dbReference type="InterPro" id="IPR015943">
    <property type="entry name" value="WD40/YVTN_repeat-like_dom_sf"/>
</dbReference>
<sequence length="1204" mass="131794">MSNRSASISSIPSVGSEEQLSETYKMEKSAFERLPEDIILQILLLTNANTFASLVLLNSRWRGISQQAYLYSHQLTQCPSYSAAHKTNPALEDKDSLLRLRGLFAQEVRRNLFEAYLRPQETVINLVSTSIGSSSAPGGEACHFSISPRGVLVLAYNSSRIHIIDVTAPEVHIIRELKILRRPAATTITDDGSLLAVLSTDLQVNLYDLTVRPPKHTRSVTLDHTPRTIALSPTGQVLAAAYDSGVELTSLREIGTSRAVKAYGVDSLTFSRDSDLLLGTTLQSRSPSTVVLTAPYYDPGSVSPEDSISALWTTSILFPTGSRDCSHAVLLPSLDDDEASWTFTYDRVFETFRAVRMDDLRNGKVHFVGPNGEPPASKAAANKSGDLAAVGYSRGSVWLWGIPENLDPAPIIAGSNSNTETAPGTPLSQIGRRNSAPSLRSVNRSLDHSSIRIPQWQLLCDKSRNTFVEGYHITTLDGVSALSWVQEESKQLQGERLIAVAPGVKRQCIIDEDDSMSPVDGGRICVLDFSCGTSNGKKTTTTIEVGQRDDPEILEEEHRDIDTEVAIVRRRTVAQRRSYRASIARSATTMTRPEPPPIPALPNMSNSSNVTLPPLPRQMNSLGNTTDSGETASIDDDQEAFDDPYANAAPRSGTTLRRAATAAAVNRRLHPRSMIQEHVEYRRADGRNEHPHESDADNWEPPPPPYQKDPVPPLPEHIQRSILADHARLMQAANNQRATVLDLPRLDAPVLQRPLLEALREQRFPLRRSLSDTTTAPSITSPVDEEVARPVTSPSIANFDERPTTSDFDSLYDVSPIGTPQPSLTRSLPQQSSRPPVEHNDDENSMLDYNSNSSMRATLQSPVSPIPQPMNATLDRRLLDWETTTVDDQVSLMQNSRPTTAIAGEQRDESDPPQLNSTSHTVPAQGTPDVRAVQQSSTFPRMGDTPFSSALSESTDEPITIWRRVNSAPVEVPVDGVSGLVMPSADLLARFNSRSGRPDILRDPSRRRSGSNPRDSVPLQGFINQSQQASHTAPEQSSRLSTPPRAAAGTYGESPNRPNTGLRPPSGHGSPSRRTSLGSQRYSASPNSLRPPLQRLETIHSATSTRVTSPYNIPPIPITRQPSRAERSASRNVKNAKKNGWRKSMMAKRTKHKSDAASSAGWTDVTWDSRPATSPAIVAEDSEVQPQPQPQPQQKKNAAKCVVM</sequence>
<dbReference type="InterPro" id="IPR011044">
    <property type="entry name" value="Quino_amine_DH_bsu"/>
</dbReference>
<evidence type="ECO:0000256" key="6">
    <source>
        <dbReference type="SAM" id="MobiDB-lite"/>
    </source>
</evidence>
<comment type="caution">
    <text evidence="8">The sequence shown here is derived from an EMBL/GenBank/DDBJ whole genome shotgun (WGS) entry which is preliminary data.</text>
</comment>
<feature type="compositionally biased region" description="Basic and acidic residues" evidence="6">
    <location>
        <begin position="996"/>
        <end position="1006"/>
    </location>
</feature>
<feature type="compositionally biased region" description="Basic residues" evidence="6">
    <location>
        <begin position="1134"/>
        <end position="1152"/>
    </location>
</feature>
<accession>A0A9P5IS54</accession>
<feature type="compositionally biased region" description="Basic and acidic residues" evidence="6">
    <location>
        <begin position="686"/>
        <end position="695"/>
    </location>
</feature>
<feature type="region of interest" description="Disordered" evidence="6">
    <location>
        <begin position="686"/>
        <end position="708"/>
    </location>
</feature>
<dbReference type="AlphaFoldDB" id="A0A9P5IS54"/>
<feature type="compositionally biased region" description="Polar residues" evidence="6">
    <location>
        <begin position="913"/>
        <end position="924"/>
    </location>
</feature>
<dbReference type="RefSeq" id="XP_038735490.1">
    <property type="nucleotide sequence ID" value="XM_038873627.1"/>
</dbReference>
<feature type="compositionally biased region" description="Polar residues" evidence="6">
    <location>
        <begin position="818"/>
        <end position="834"/>
    </location>
</feature>
<dbReference type="InterPro" id="IPR055589">
    <property type="entry name" value="DUF7165"/>
</dbReference>
<dbReference type="PANTHER" id="PTHR18359">
    <property type="entry name" value="WD-REPEAT PROTEIN-RELATED"/>
    <property type="match status" value="1"/>
</dbReference>
<organism evidence="8 9">
    <name type="scientific">Botrytis byssoidea</name>
    <dbReference type="NCBI Taxonomy" id="139641"/>
    <lineage>
        <taxon>Eukaryota</taxon>
        <taxon>Fungi</taxon>
        <taxon>Dikarya</taxon>
        <taxon>Ascomycota</taxon>
        <taxon>Pezizomycotina</taxon>
        <taxon>Leotiomycetes</taxon>
        <taxon>Helotiales</taxon>
        <taxon>Sclerotiniaceae</taxon>
        <taxon>Botrytis</taxon>
    </lineage>
</organism>
<proteinExistence type="predicted"/>
<feature type="compositionally biased region" description="Acidic residues" evidence="6">
    <location>
        <begin position="633"/>
        <end position="642"/>
    </location>
</feature>
<dbReference type="SUPFAM" id="SSF50969">
    <property type="entry name" value="YVTN repeat-like/Quinoprotein amine dehydrogenase"/>
    <property type="match status" value="1"/>
</dbReference>
<dbReference type="EMBL" id="RCSW01000005">
    <property type="protein sequence ID" value="KAF7949606.1"/>
    <property type="molecule type" value="Genomic_DNA"/>
</dbReference>
<keyword evidence="4" id="KW-0677">Repeat</keyword>
<evidence type="ECO:0000256" key="5">
    <source>
        <dbReference type="ARBA" id="ARBA00023242"/>
    </source>
</evidence>
<gene>
    <name evidence="8" type="ORF">EAE97_003115</name>
</gene>
<feature type="region of interest" description="Disordered" evidence="6">
    <location>
        <begin position="892"/>
        <end position="929"/>
    </location>
</feature>
<feature type="region of interest" description="Disordered" evidence="6">
    <location>
        <begin position="768"/>
        <end position="850"/>
    </location>
</feature>
<dbReference type="PROSITE" id="PS50181">
    <property type="entry name" value="FBOX"/>
    <property type="match status" value="1"/>
</dbReference>
<feature type="compositionally biased region" description="Polar residues" evidence="6">
    <location>
        <begin position="1022"/>
        <end position="1041"/>
    </location>
</feature>
<dbReference type="InterPro" id="IPR036047">
    <property type="entry name" value="F-box-like_dom_sf"/>
</dbReference>
<feature type="region of interest" description="Disordered" evidence="6">
    <location>
        <begin position="995"/>
        <end position="1204"/>
    </location>
</feature>
<feature type="compositionally biased region" description="Low complexity" evidence="6">
    <location>
        <begin position="651"/>
        <end position="664"/>
    </location>
</feature>
<feature type="domain" description="F-box" evidence="7">
    <location>
        <begin position="28"/>
        <end position="74"/>
    </location>
</feature>
<dbReference type="Gene3D" id="2.130.10.10">
    <property type="entry name" value="YVTN repeat-like/Quinoprotein amine dehydrogenase"/>
    <property type="match status" value="1"/>
</dbReference>
<keyword evidence="9" id="KW-1185">Reference proteome</keyword>
<dbReference type="GO" id="GO:0034388">
    <property type="term" value="C:Pwp2p-containing subcomplex of 90S preribosome"/>
    <property type="evidence" value="ECO:0007669"/>
    <property type="project" value="TreeGrafter"/>
</dbReference>
<dbReference type="Pfam" id="PF23749">
    <property type="entry name" value="DUF7165"/>
    <property type="match status" value="1"/>
</dbReference>
<feature type="region of interest" description="Disordered" evidence="6">
    <location>
        <begin position="616"/>
        <end position="664"/>
    </location>
</feature>
<evidence type="ECO:0000256" key="3">
    <source>
        <dbReference type="ARBA" id="ARBA00022574"/>
    </source>
</evidence>
<reference evidence="8 9" key="1">
    <citation type="journal article" date="2020" name="Genome Biol. Evol.">
        <title>Comparative genomics of Sclerotiniaceae.</title>
        <authorList>
            <person name="Valero Jimenez C.A."/>
            <person name="Steentjes M."/>
            <person name="Scholten O.E."/>
            <person name="Van Kan J.A.L."/>
        </authorList>
    </citation>
    <scope>NUCLEOTIDE SEQUENCE [LARGE SCALE GENOMIC DNA]</scope>
    <source>
        <strain evidence="8 9">MUCL 94</strain>
    </source>
</reference>
<dbReference type="GO" id="GO:0006364">
    <property type="term" value="P:rRNA processing"/>
    <property type="evidence" value="ECO:0007669"/>
    <property type="project" value="UniProtKB-KW"/>
</dbReference>
<comment type="subcellular location">
    <subcellularLocation>
        <location evidence="1">Nucleus</location>
        <location evidence="1">Nucleolus</location>
    </subcellularLocation>
</comment>
<keyword evidence="3" id="KW-0853">WD repeat</keyword>
<evidence type="ECO:0000313" key="9">
    <source>
        <dbReference type="Proteomes" id="UP000710849"/>
    </source>
</evidence>
<feature type="region of interest" description="Disordered" evidence="6">
    <location>
        <begin position="587"/>
        <end position="606"/>
    </location>
</feature>